<dbReference type="AlphaFoldDB" id="X1IFC3"/>
<protein>
    <submittedName>
        <fullName evidence="1">Uncharacterized protein</fullName>
    </submittedName>
</protein>
<evidence type="ECO:0000313" key="1">
    <source>
        <dbReference type="EMBL" id="GAH64814.1"/>
    </source>
</evidence>
<gene>
    <name evidence="1" type="ORF">S03H2_40780</name>
</gene>
<comment type="caution">
    <text evidence="1">The sequence shown here is derived from an EMBL/GenBank/DDBJ whole genome shotgun (WGS) entry which is preliminary data.</text>
</comment>
<name>X1IFC3_9ZZZZ</name>
<accession>X1IFC3</accession>
<sequence length="44" mass="5071">MRRWEYEMTKPEILMTNKTQNANSGTIKVSGDVAAPFNPVRKLF</sequence>
<organism evidence="1">
    <name type="scientific">marine sediment metagenome</name>
    <dbReference type="NCBI Taxonomy" id="412755"/>
    <lineage>
        <taxon>unclassified sequences</taxon>
        <taxon>metagenomes</taxon>
        <taxon>ecological metagenomes</taxon>
    </lineage>
</organism>
<proteinExistence type="predicted"/>
<dbReference type="EMBL" id="BARU01025300">
    <property type="protein sequence ID" value="GAH64814.1"/>
    <property type="molecule type" value="Genomic_DNA"/>
</dbReference>
<reference evidence="1" key="1">
    <citation type="journal article" date="2014" name="Front. Microbiol.">
        <title>High frequency of phylogenetically diverse reductive dehalogenase-homologous genes in deep subseafloor sedimentary metagenomes.</title>
        <authorList>
            <person name="Kawai M."/>
            <person name="Futagami T."/>
            <person name="Toyoda A."/>
            <person name="Takaki Y."/>
            <person name="Nishi S."/>
            <person name="Hori S."/>
            <person name="Arai W."/>
            <person name="Tsubouchi T."/>
            <person name="Morono Y."/>
            <person name="Uchiyama I."/>
            <person name="Ito T."/>
            <person name="Fujiyama A."/>
            <person name="Inagaki F."/>
            <person name="Takami H."/>
        </authorList>
    </citation>
    <scope>NUCLEOTIDE SEQUENCE</scope>
    <source>
        <strain evidence="1">Expedition CK06-06</strain>
    </source>
</reference>